<protein>
    <recommendedName>
        <fullName evidence="1">Phosphoadenosine phosphosulphate reductase domain-containing protein</fullName>
    </recommendedName>
</protein>
<reference evidence="2" key="1">
    <citation type="submission" date="2014-12" db="EMBL/GenBank/DDBJ databases">
        <authorList>
            <person name="Hall J."/>
        </authorList>
    </citation>
    <scope>NUCLEOTIDE SEQUENCE [LARGE SCALE GENOMIC DNA]</scope>
    <source>
        <strain evidence="2">SBW25</strain>
        <plasmid evidence="2">pQBR57</plasmid>
    </source>
</reference>
<dbReference type="InterPro" id="IPR014729">
    <property type="entry name" value="Rossmann-like_a/b/a_fold"/>
</dbReference>
<dbReference type="EMBL" id="LN713926">
    <property type="protein sequence ID" value="CEK42349.1"/>
    <property type="molecule type" value="Genomic_DNA"/>
</dbReference>
<reference evidence="2" key="2">
    <citation type="submission" date="2015-06" db="EMBL/GenBank/DDBJ databases">
        <title>Environmentally co-occuring mercury resistance plasmids are genetically and phenotypically diverse and confer variable context-dependent fitness effects.</title>
        <authorList>
            <person name="Hall J.P.J."/>
            <person name="Harrison E."/>
            <person name="Lilley A.K."/>
            <person name="Paterson S."/>
            <person name="Spiers A.J."/>
            <person name="Brockhurst M.A."/>
        </authorList>
    </citation>
    <scope>NUCLEOTIDE SEQUENCE [LARGE SCALE GENOMIC DNA]</scope>
    <source>
        <strain evidence="2">SBW25</strain>
        <plasmid evidence="2">pQBR57</plasmid>
    </source>
</reference>
<geneLocation type="plasmid" evidence="2">
    <name>pQBR57</name>
</geneLocation>
<dbReference type="InterPro" id="IPR002500">
    <property type="entry name" value="PAPS_reduct_dom"/>
</dbReference>
<dbReference type="Gene3D" id="3.40.50.620">
    <property type="entry name" value="HUPs"/>
    <property type="match status" value="1"/>
</dbReference>
<evidence type="ECO:0000259" key="1">
    <source>
        <dbReference type="Pfam" id="PF01507"/>
    </source>
</evidence>
<dbReference type="SUPFAM" id="SSF52402">
    <property type="entry name" value="Adenine nucleotide alpha hydrolases-like"/>
    <property type="match status" value="1"/>
</dbReference>
<dbReference type="RefSeq" id="WP_192963504.1">
    <property type="nucleotide sequence ID" value="NZ_LN713926.1"/>
</dbReference>
<keyword evidence="2" id="KW-0614">Plasmid</keyword>
<accession>A0A0G4E5A1</accession>
<dbReference type="Pfam" id="PF01507">
    <property type="entry name" value="PAPS_reduct"/>
    <property type="match status" value="1"/>
</dbReference>
<proteinExistence type="predicted"/>
<name>A0A0G4E5A1_PSEFS</name>
<evidence type="ECO:0000313" key="2">
    <source>
        <dbReference type="EMBL" id="CEK42349.1"/>
    </source>
</evidence>
<gene>
    <name evidence="2" type="ORF">PQBR57_0396</name>
</gene>
<sequence>MNASAKIAHQYDDAVIIPALGQQLSLLGFEPEPIAQAVGSYFDAPHIDLSIYDHIVVCMSGKDSLACLLTLIEQGVDMSRVELSHHRVDGHEGSTLMDWRCNDSYMEKIAEAFKLPLYFSWLKGGIEGEMNKLNSYSQPHIIETPSGLITLERDTKRTKPGTRRQFPQQSASLATRWCSSAAKIDVGRRAITNQDRFLNSKTLFITGERRAESSNRARYNQLEVHAVDRRHGRLGRHVDSWRPVLHFTEEQVWELLERHRVEAPVPYKLGWGRSSCLNCIFNSPAVWATIRKYFPDRVRPIAAYEDEFKSTISRQRINVLDLSATAEAFNITDLDALAQAENRNYTLPVFTPEGQSWKLPAGAFTKEGCGSV</sequence>
<organism evidence="2">
    <name type="scientific">Pseudomonas fluorescens (strain SBW25)</name>
    <dbReference type="NCBI Taxonomy" id="216595"/>
    <lineage>
        <taxon>Bacteria</taxon>
        <taxon>Pseudomonadati</taxon>
        <taxon>Pseudomonadota</taxon>
        <taxon>Gammaproteobacteria</taxon>
        <taxon>Pseudomonadales</taxon>
        <taxon>Pseudomonadaceae</taxon>
        <taxon>Pseudomonas</taxon>
    </lineage>
</organism>
<feature type="domain" description="Phosphoadenosine phosphosulphate reductase" evidence="1">
    <location>
        <begin position="172"/>
        <end position="273"/>
    </location>
</feature>
<dbReference type="AlphaFoldDB" id="A0A0G4E5A1"/>
<dbReference type="GO" id="GO:0003824">
    <property type="term" value="F:catalytic activity"/>
    <property type="evidence" value="ECO:0007669"/>
    <property type="project" value="InterPro"/>
</dbReference>